<keyword evidence="1" id="KW-0472">Membrane</keyword>
<reference evidence="2 3" key="1">
    <citation type="submission" date="2019-08" db="EMBL/GenBank/DDBJ databases">
        <title>Deep-cultivation of Planctomycetes and their phenomic and genomic characterization uncovers novel biology.</title>
        <authorList>
            <person name="Wiegand S."/>
            <person name="Jogler M."/>
            <person name="Boedeker C."/>
            <person name="Pinto D."/>
            <person name="Vollmers J."/>
            <person name="Rivas-Marin E."/>
            <person name="Kohn T."/>
            <person name="Peeters S.H."/>
            <person name="Heuer A."/>
            <person name="Rast P."/>
            <person name="Oberbeckmann S."/>
            <person name="Bunk B."/>
            <person name="Jeske O."/>
            <person name="Meyerdierks A."/>
            <person name="Storesund J.E."/>
            <person name="Kallscheuer N."/>
            <person name="Luecker S."/>
            <person name="Lage O.M."/>
            <person name="Pohl T."/>
            <person name="Merkel B.J."/>
            <person name="Hornburger P."/>
            <person name="Mueller R.-W."/>
            <person name="Bruemmer F."/>
            <person name="Labrenz M."/>
            <person name="Spormann A.M."/>
            <person name="Op den Camp H."/>
            <person name="Overmann J."/>
            <person name="Amann R."/>
            <person name="Jetten M.S.M."/>
            <person name="Mascher T."/>
            <person name="Medema M.H."/>
            <person name="Devos D.P."/>
            <person name="Kaster A.-K."/>
            <person name="Ovreas L."/>
            <person name="Rohde M."/>
            <person name="Galperin M.Y."/>
            <person name="Jogler C."/>
        </authorList>
    </citation>
    <scope>NUCLEOTIDE SEQUENCE [LARGE SCALE GENOMIC DNA]</scope>
    <source>
        <strain evidence="2 3">FC18</strain>
    </source>
</reference>
<dbReference type="RefSeq" id="WP_157665054.1">
    <property type="nucleotide sequence ID" value="NZ_CP042912.1"/>
</dbReference>
<evidence type="ECO:0000313" key="2">
    <source>
        <dbReference type="EMBL" id="QEG24925.1"/>
    </source>
</evidence>
<name>A0A5B9PI22_9BACT</name>
<dbReference type="KEGG" id="mff:MFFC18_48480"/>
<protein>
    <submittedName>
        <fullName evidence="2">Uncharacterized protein</fullName>
    </submittedName>
</protein>
<sequence>MFLKNPHKKVVVERTNNSPGDALSPREMLVGHVALLLLFVIAVLLS</sequence>
<dbReference type="EMBL" id="CP042912">
    <property type="protein sequence ID" value="QEG24925.1"/>
    <property type="molecule type" value="Genomic_DNA"/>
</dbReference>
<proteinExistence type="predicted"/>
<feature type="transmembrane region" description="Helical" evidence="1">
    <location>
        <begin position="28"/>
        <end position="45"/>
    </location>
</feature>
<dbReference type="AlphaFoldDB" id="A0A5B9PI22"/>
<evidence type="ECO:0000313" key="3">
    <source>
        <dbReference type="Proteomes" id="UP000322214"/>
    </source>
</evidence>
<organism evidence="2 3">
    <name type="scientific">Mariniblastus fucicola</name>
    <dbReference type="NCBI Taxonomy" id="980251"/>
    <lineage>
        <taxon>Bacteria</taxon>
        <taxon>Pseudomonadati</taxon>
        <taxon>Planctomycetota</taxon>
        <taxon>Planctomycetia</taxon>
        <taxon>Pirellulales</taxon>
        <taxon>Pirellulaceae</taxon>
        <taxon>Mariniblastus</taxon>
    </lineage>
</organism>
<keyword evidence="1" id="KW-1133">Transmembrane helix</keyword>
<keyword evidence="3" id="KW-1185">Reference proteome</keyword>
<dbReference type="Proteomes" id="UP000322214">
    <property type="component" value="Chromosome"/>
</dbReference>
<gene>
    <name evidence="2" type="ORF">MFFC18_48480</name>
</gene>
<accession>A0A5B9PI22</accession>
<evidence type="ECO:0000256" key="1">
    <source>
        <dbReference type="SAM" id="Phobius"/>
    </source>
</evidence>
<keyword evidence="1" id="KW-0812">Transmembrane</keyword>